<keyword evidence="2" id="KW-1133">Transmembrane helix</keyword>
<evidence type="ECO:0000256" key="2">
    <source>
        <dbReference type="SAM" id="Phobius"/>
    </source>
</evidence>
<feature type="transmembrane region" description="Helical" evidence="2">
    <location>
        <begin position="64"/>
        <end position="85"/>
    </location>
</feature>
<name>A0ABN2VR99_9ACTN</name>
<evidence type="ECO:0000256" key="1">
    <source>
        <dbReference type="SAM" id="MobiDB-lite"/>
    </source>
</evidence>
<gene>
    <name evidence="4" type="ORF">GCM10009821_02500</name>
</gene>
<evidence type="ECO:0000313" key="5">
    <source>
        <dbReference type="Proteomes" id="UP001501480"/>
    </source>
</evidence>
<organism evidence="4 5">
    <name type="scientific">Aeromicrobium halocynthiae</name>
    <dbReference type="NCBI Taxonomy" id="560557"/>
    <lineage>
        <taxon>Bacteria</taxon>
        <taxon>Bacillati</taxon>
        <taxon>Actinomycetota</taxon>
        <taxon>Actinomycetes</taxon>
        <taxon>Propionibacteriales</taxon>
        <taxon>Nocardioidaceae</taxon>
        <taxon>Aeromicrobium</taxon>
    </lineage>
</organism>
<keyword evidence="2" id="KW-0472">Membrane</keyword>
<proteinExistence type="predicted"/>
<feature type="region of interest" description="Disordered" evidence="1">
    <location>
        <begin position="20"/>
        <end position="55"/>
    </location>
</feature>
<accession>A0ABN2VR99</accession>
<dbReference type="Proteomes" id="UP001501480">
    <property type="component" value="Unassembled WGS sequence"/>
</dbReference>
<feature type="compositionally biased region" description="Pro residues" evidence="1">
    <location>
        <begin position="28"/>
        <end position="48"/>
    </location>
</feature>
<feature type="signal peptide" evidence="3">
    <location>
        <begin position="1"/>
        <end position="23"/>
    </location>
</feature>
<feature type="chain" id="PRO_5046805237" evidence="3">
    <location>
        <begin position="24"/>
        <end position="96"/>
    </location>
</feature>
<dbReference type="EMBL" id="BAAAPY010000001">
    <property type="protein sequence ID" value="GAA2069504.1"/>
    <property type="molecule type" value="Genomic_DNA"/>
</dbReference>
<keyword evidence="3" id="KW-0732">Signal</keyword>
<evidence type="ECO:0000256" key="3">
    <source>
        <dbReference type="SAM" id="SignalP"/>
    </source>
</evidence>
<reference evidence="5" key="1">
    <citation type="journal article" date="2019" name="Int. J. Syst. Evol. Microbiol.">
        <title>The Global Catalogue of Microorganisms (GCM) 10K type strain sequencing project: providing services to taxonomists for standard genome sequencing and annotation.</title>
        <authorList>
            <consortium name="The Broad Institute Genomics Platform"/>
            <consortium name="The Broad Institute Genome Sequencing Center for Infectious Disease"/>
            <person name="Wu L."/>
            <person name="Ma J."/>
        </authorList>
    </citation>
    <scope>NUCLEOTIDE SEQUENCE [LARGE SCALE GENOMIC DNA]</scope>
    <source>
        <strain evidence="5">JCM 15749</strain>
    </source>
</reference>
<evidence type="ECO:0000313" key="4">
    <source>
        <dbReference type="EMBL" id="GAA2069504.1"/>
    </source>
</evidence>
<comment type="caution">
    <text evidence="4">The sequence shown here is derived from an EMBL/GenBank/DDBJ whole genome shotgun (WGS) entry which is preliminary data.</text>
</comment>
<keyword evidence="5" id="KW-1185">Reference proteome</keyword>
<sequence length="96" mass="9799">MRRLVSALVLALVILLPGGPALAVDSPTPSPTTTTPPPTEPSPGPPGPTDGIRQVPVEDEGADLYSVATILLFFAIASAVLVAIIRIGMRSADGED</sequence>
<keyword evidence="2" id="KW-0812">Transmembrane</keyword>
<protein>
    <submittedName>
        <fullName evidence="4">Uncharacterized protein</fullName>
    </submittedName>
</protein>
<dbReference type="RefSeq" id="WP_344323339.1">
    <property type="nucleotide sequence ID" value="NZ_BAAAPY010000001.1"/>
</dbReference>